<organism evidence="1 2">
    <name type="scientific">Funneliformis mosseae</name>
    <name type="common">Endomycorrhizal fungus</name>
    <name type="synonym">Glomus mosseae</name>
    <dbReference type="NCBI Taxonomy" id="27381"/>
    <lineage>
        <taxon>Eukaryota</taxon>
        <taxon>Fungi</taxon>
        <taxon>Fungi incertae sedis</taxon>
        <taxon>Mucoromycota</taxon>
        <taxon>Glomeromycotina</taxon>
        <taxon>Glomeromycetes</taxon>
        <taxon>Glomerales</taxon>
        <taxon>Glomeraceae</taxon>
        <taxon>Funneliformis</taxon>
    </lineage>
</organism>
<proteinExistence type="predicted"/>
<reference evidence="1" key="1">
    <citation type="submission" date="2021-06" db="EMBL/GenBank/DDBJ databases">
        <authorList>
            <person name="Kallberg Y."/>
            <person name="Tangrot J."/>
            <person name="Rosling A."/>
        </authorList>
    </citation>
    <scope>NUCLEOTIDE SEQUENCE</scope>
    <source>
        <strain evidence="1">87-6 pot B 2015</strain>
    </source>
</reference>
<sequence>MDSILLNFTSLCKYFTKISLSQLPEVKYYNDTYDWNFVSIAELALSDLSSSNSHQLIVVLSIANQFGHIRIANEIFGSNSASRYQKVHIYTGQIYPGHVQFYFEHTIQLPIGTKTPNEKK</sequence>
<name>A0A9N8ZRM5_FUNMO</name>
<protein>
    <submittedName>
        <fullName evidence="1">628_t:CDS:1</fullName>
    </submittedName>
</protein>
<comment type="caution">
    <text evidence="1">The sequence shown here is derived from an EMBL/GenBank/DDBJ whole genome shotgun (WGS) entry which is preliminary data.</text>
</comment>
<dbReference type="Proteomes" id="UP000789375">
    <property type="component" value="Unassembled WGS sequence"/>
</dbReference>
<keyword evidence="2" id="KW-1185">Reference proteome</keyword>
<evidence type="ECO:0000313" key="2">
    <source>
        <dbReference type="Proteomes" id="UP000789375"/>
    </source>
</evidence>
<dbReference type="EMBL" id="CAJVPP010000696">
    <property type="protein sequence ID" value="CAG8504813.1"/>
    <property type="molecule type" value="Genomic_DNA"/>
</dbReference>
<dbReference type="AlphaFoldDB" id="A0A9N8ZRM5"/>
<evidence type="ECO:0000313" key="1">
    <source>
        <dbReference type="EMBL" id="CAG8504813.1"/>
    </source>
</evidence>
<gene>
    <name evidence="1" type="ORF">FMOSSE_LOCUS4229</name>
</gene>
<accession>A0A9N8ZRM5</accession>